<feature type="domain" description="Serine aminopeptidase S33" evidence="2">
    <location>
        <begin position="198"/>
        <end position="408"/>
    </location>
</feature>
<evidence type="ECO:0000313" key="3">
    <source>
        <dbReference type="EMBL" id="MEW9571000.1"/>
    </source>
</evidence>
<dbReference type="GO" id="GO:0016787">
    <property type="term" value="F:hydrolase activity"/>
    <property type="evidence" value="ECO:0007669"/>
    <property type="project" value="UniProtKB-KW"/>
</dbReference>
<dbReference type="PANTHER" id="PTHR43265">
    <property type="entry name" value="ESTERASE ESTD"/>
    <property type="match status" value="1"/>
</dbReference>
<comment type="caution">
    <text evidence="3">The sequence shown here is derived from an EMBL/GenBank/DDBJ whole genome shotgun (WGS) entry which is preliminary data.</text>
</comment>
<keyword evidence="1" id="KW-0732">Signal</keyword>
<dbReference type="PANTHER" id="PTHR43265:SF1">
    <property type="entry name" value="ESTERASE ESTD"/>
    <property type="match status" value="1"/>
</dbReference>
<evidence type="ECO:0000259" key="2">
    <source>
        <dbReference type="Pfam" id="PF12146"/>
    </source>
</evidence>
<protein>
    <submittedName>
        <fullName evidence="3">Alpha/beta fold hydrolase</fullName>
    </submittedName>
</protein>
<evidence type="ECO:0000313" key="4">
    <source>
        <dbReference type="Proteomes" id="UP001556220"/>
    </source>
</evidence>
<sequence length="445" mass="47091">MKLCSIMPAVAVAAILFTPVVRAADALSPACLARATASLDAWVHGDYAGARKDFGGTLASKVDAAKLEQGRELLQDTLGAYRSHDPLQQKVLAGHVVAVSKLSFANMQLGFMAACDMQDKIVSYNFMPVEELDATAVQAHVEADGVRVLPLDVPTPVGPLRGALTLPSGSGPFPAMVLLAGSGPHDMDETVGPNKPLQDIAEGLAHAGIASLRYDKRTFDHPKSGAGLVVDAEVTDDAVAAARLLAQQKAVDPRRVFVLGHSLSAMMAPRIGQRAPQLAGLVLLGAPARSLLDVSAEQVRVLGQRDHATAAQIAAREQAIAAEQKLLAGADPRHPPAGSFASIPHAYWLSLHEYHQVVAAKALSMPMLILQGGSDFQVSPTLDFARWQQELAGRPQTTFRLYPGLSHFFMLAGKTGTAADFKVPAHVDAKVIDDIATWVKAQPAH</sequence>
<organism evidence="3 4">
    <name type="scientific">Rhodanobacter lycopersici</name>
    <dbReference type="NCBI Taxonomy" id="3162487"/>
    <lineage>
        <taxon>Bacteria</taxon>
        <taxon>Pseudomonadati</taxon>
        <taxon>Pseudomonadota</taxon>
        <taxon>Gammaproteobacteria</taxon>
        <taxon>Lysobacterales</taxon>
        <taxon>Rhodanobacteraceae</taxon>
        <taxon>Rhodanobacter</taxon>
    </lineage>
</organism>
<feature type="signal peptide" evidence="1">
    <location>
        <begin position="1"/>
        <end position="23"/>
    </location>
</feature>
<dbReference type="Pfam" id="PF12146">
    <property type="entry name" value="Hydrolase_4"/>
    <property type="match status" value="1"/>
</dbReference>
<gene>
    <name evidence="3" type="ORF">ABQJ54_04500</name>
</gene>
<evidence type="ECO:0000256" key="1">
    <source>
        <dbReference type="SAM" id="SignalP"/>
    </source>
</evidence>
<name>A0ABV3QBA2_9GAMM</name>
<proteinExistence type="predicted"/>
<keyword evidence="3" id="KW-0378">Hydrolase</keyword>
<dbReference type="Proteomes" id="UP001556220">
    <property type="component" value="Unassembled WGS sequence"/>
</dbReference>
<accession>A0ABV3QBA2</accession>
<reference evidence="3 4" key="1">
    <citation type="submission" date="2024-06" db="EMBL/GenBank/DDBJ databases">
        <authorList>
            <person name="Woo H."/>
        </authorList>
    </citation>
    <scope>NUCLEOTIDE SEQUENCE [LARGE SCALE GENOMIC DNA]</scope>
    <source>
        <strain evidence="3 4">Si-c</strain>
    </source>
</reference>
<keyword evidence="4" id="KW-1185">Reference proteome</keyword>
<dbReference type="SUPFAM" id="SSF53474">
    <property type="entry name" value="alpha/beta-Hydrolases"/>
    <property type="match status" value="1"/>
</dbReference>
<dbReference type="InterPro" id="IPR029058">
    <property type="entry name" value="AB_hydrolase_fold"/>
</dbReference>
<dbReference type="RefSeq" id="WP_367853065.1">
    <property type="nucleotide sequence ID" value="NZ_JBFOHK010000001.1"/>
</dbReference>
<dbReference type="InterPro" id="IPR053145">
    <property type="entry name" value="AB_hydrolase_Est10"/>
</dbReference>
<dbReference type="Gene3D" id="3.40.50.1820">
    <property type="entry name" value="alpha/beta hydrolase"/>
    <property type="match status" value="1"/>
</dbReference>
<dbReference type="InterPro" id="IPR022742">
    <property type="entry name" value="Hydrolase_4"/>
</dbReference>
<dbReference type="EMBL" id="JBFOHK010000001">
    <property type="protein sequence ID" value="MEW9571000.1"/>
    <property type="molecule type" value="Genomic_DNA"/>
</dbReference>
<feature type="chain" id="PRO_5046200568" evidence="1">
    <location>
        <begin position="24"/>
        <end position="445"/>
    </location>
</feature>